<feature type="compositionally biased region" description="Low complexity" evidence="10">
    <location>
        <begin position="19"/>
        <end position="30"/>
    </location>
</feature>
<evidence type="ECO:0000256" key="5">
    <source>
        <dbReference type="ARBA" id="ARBA00022927"/>
    </source>
</evidence>
<dbReference type="GO" id="GO:0006406">
    <property type="term" value="P:mRNA export from nucleus"/>
    <property type="evidence" value="ECO:0007669"/>
    <property type="project" value="TreeGrafter"/>
</dbReference>
<keyword evidence="8 9" id="KW-0539">Nucleus</keyword>
<evidence type="ECO:0000256" key="6">
    <source>
        <dbReference type="ARBA" id="ARBA00023010"/>
    </source>
</evidence>
<dbReference type="InterPro" id="IPR011502">
    <property type="entry name" value="Nucleoporin_Nup85"/>
</dbReference>
<evidence type="ECO:0000256" key="8">
    <source>
        <dbReference type="ARBA" id="ARBA00023242"/>
    </source>
</evidence>
<evidence type="ECO:0000256" key="3">
    <source>
        <dbReference type="ARBA" id="ARBA00022448"/>
    </source>
</evidence>
<keyword evidence="12" id="KW-1185">Reference proteome</keyword>
<comment type="subunit">
    <text evidence="9">Component of the nuclear pore complex (NPC).</text>
</comment>
<dbReference type="GO" id="GO:0006606">
    <property type="term" value="P:protein import into nucleus"/>
    <property type="evidence" value="ECO:0007669"/>
    <property type="project" value="TreeGrafter"/>
</dbReference>
<dbReference type="AlphaFoldDB" id="A0A2V1AVQ5"/>
<comment type="caution">
    <text evidence="11">The sequence shown here is derived from an EMBL/GenBank/DDBJ whole genome shotgun (WGS) entry which is preliminary data.</text>
</comment>
<dbReference type="STRING" id="45357.A0A2V1AVQ5"/>
<dbReference type="GO" id="GO:0031080">
    <property type="term" value="C:nuclear pore outer ring"/>
    <property type="evidence" value="ECO:0007669"/>
    <property type="project" value="TreeGrafter"/>
</dbReference>
<protein>
    <recommendedName>
        <fullName evidence="9">Nuclear pore complex protein Nup85</fullName>
    </recommendedName>
</protein>
<evidence type="ECO:0000313" key="11">
    <source>
        <dbReference type="EMBL" id="PVH21869.1"/>
    </source>
</evidence>
<evidence type="ECO:0000256" key="4">
    <source>
        <dbReference type="ARBA" id="ARBA00022816"/>
    </source>
</evidence>
<dbReference type="EMBL" id="PKFO01000005">
    <property type="protein sequence ID" value="PVH21869.1"/>
    <property type="molecule type" value="Genomic_DNA"/>
</dbReference>
<comment type="similarity">
    <text evidence="2 9">Belongs to the nucleoporin Nup85 family.</text>
</comment>
<dbReference type="VEuPathDB" id="FungiDB:CXQ85_000864"/>
<dbReference type="RefSeq" id="XP_025342809.1">
    <property type="nucleotide sequence ID" value="XM_025484594.1"/>
</dbReference>
<evidence type="ECO:0000256" key="10">
    <source>
        <dbReference type="SAM" id="MobiDB-lite"/>
    </source>
</evidence>
<dbReference type="PANTHER" id="PTHR13373">
    <property type="entry name" value="FROUNT PROTEIN-RELATED"/>
    <property type="match status" value="1"/>
</dbReference>
<dbReference type="GO" id="GO:0017056">
    <property type="term" value="F:structural constituent of nuclear pore"/>
    <property type="evidence" value="ECO:0007669"/>
    <property type="project" value="TreeGrafter"/>
</dbReference>
<keyword evidence="4 9" id="KW-0509">mRNA transport</keyword>
<keyword evidence="9" id="KW-0472">Membrane</keyword>
<sequence length="736" mass="84563">MNFDDIQMLDIPDDVSDVSTHTESLESSETPKGARVDKEYPTLSEWLESEEDLKFQFDRRGYKESLSPPDSFQKAQYEYISSLFKVVEELTSHDVQILPEDSAETEPLGVVTSSRDISKNAKIEAKTTRINDAFAKILTNYGHFLDSVRDDLQDEDLDAYIDLQFLLEFIQANEFPVQERQKPELLVKWVNEYYPKPEDSFVDEVVYNTPEPYLHPEFWTTYLGTLLTRGMFSHAAQSIDSSKYQKLGEGSPLYTIINDFHVLVDSYTSMALKGQFPEWKRTACEMRDNFKNFREGIEDEEHLVIARHIHELLRAITGLPKTLAGFTEKWYELYAALSLFQVRDDDTVYSDYFKIATNEKIGGIDNDLDEAITHVASGKALRVVTDLDKYDPATAAYVSKLYELKGLFFPYYSAAYKDAIFNESSIPKKNISDYLLTRHAFECFEIHPLANVGIGLFLHPVITPTADLNWKNRQIVGEFLPYYKCYTNDDMEWALTVCAKLNLPDVAKKLYLQQGKSSLSEGHLYEALNMFVHCYDDTSSSEESSLAMEKIHHIVWELLFQDALLNCLPAEDELLNNIITRKVDPSFEVHPVIRQCIAPYAVLVEYLNAIDDENAFKKNISRLFHLIRFKFMPKKFVPLLFAQLLPYFSSPNLVLSDLIVMIELLDSFEGSLEGQDEEVEKLYAFAAESADEVSTQYDWRKVLKAEGKPIPDTIKDLILTLRNNITMKIGKVYISQ</sequence>
<organism evidence="11 12">
    <name type="scientific">Candidozyma haemuli</name>
    <dbReference type="NCBI Taxonomy" id="45357"/>
    <lineage>
        <taxon>Eukaryota</taxon>
        <taxon>Fungi</taxon>
        <taxon>Dikarya</taxon>
        <taxon>Ascomycota</taxon>
        <taxon>Saccharomycotina</taxon>
        <taxon>Pichiomycetes</taxon>
        <taxon>Metschnikowiaceae</taxon>
        <taxon>Candidozyma</taxon>
    </lineage>
</organism>
<name>A0A2V1AVQ5_9ASCO</name>
<evidence type="ECO:0000256" key="9">
    <source>
        <dbReference type="RuleBase" id="RU365073"/>
    </source>
</evidence>
<dbReference type="Pfam" id="PF07575">
    <property type="entry name" value="Nucleopor_Nup85"/>
    <property type="match status" value="1"/>
</dbReference>
<proteinExistence type="inferred from homology"/>
<dbReference type="GO" id="GO:0045893">
    <property type="term" value="P:positive regulation of DNA-templated transcription"/>
    <property type="evidence" value="ECO:0007669"/>
    <property type="project" value="TreeGrafter"/>
</dbReference>
<comment type="subcellular location">
    <subcellularLocation>
        <location evidence="1 9">Nucleus</location>
        <location evidence="1 9">Nuclear pore complex</location>
    </subcellularLocation>
</comment>
<dbReference type="OrthoDB" id="17644at2759"/>
<comment type="function">
    <text evidence="9">Functions as a component of the nuclear pore complex (NPC).</text>
</comment>
<evidence type="ECO:0000256" key="2">
    <source>
        <dbReference type="ARBA" id="ARBA00005573"/>
    </source>
</evidence>
<evidence type="ECO:0000313" key="12">
    <source>
        <dbReference type="Proteomes" id="UP000244309"/>
    </source>
</evidence>
<evidence type="ECO:0000256" key="7">
    <source>
        <dbReference type="ARBA" id="ARBA00023132"/>
    </source>
</evidence>
<keyword evidence="5 9" id="KW-0653">Protein transport</keyword>
<dbReference type="PANTHER" id="PTHR13373:SF21">
    <property type="entry name" value="NUCLEAR PORE COMPLEX PROTEIN NUP85"/>
    <property type="match status" value="1"/>
</dbReference>
<reference evidence="11 12" key="1">
    <citation type="submission" date="2017-12" db="EMBL/GenBank/DDBJ databases">
        <title>Genome Sequence of a Multidrug-Resistant Candida haemulonii Isolate from a Patient with Chronic Leg Ulcers in Israel.</title>
        <authorList>
            <person name="Chow N.A."/>
            <person name="Gade L."/>
            <person name="Batra D."/>
            <person name="Rowe L.A."/>
            <person name="Ben-Ami R."/>
            <person name="Loparev V.N."/>
            <person name="Litvintseva A.P."/>
        </authorList>
    </citation>
    <scope>NUCLEOTIDE SEQUENCE [LARGE SCALE GENOMIC DNA]</scope>
    <source>
        <strain evidence="11 12">B11899</strain>
    </source>
</reference>
<dbReference type="GeneID" id="37006195"/>
<keyword evidence="7 9" id="KW-0906">Nuclear pore complex</keyword>
<keyword evidence="6 9" id="KW-0811">Translocation</keyword>
<accession>A0A2V1AVQ5</accession>
<evidence type="ECO:0000256" key="1">
    <source>
        <dbReference type="ARBA" id="ARBA00004567"/>
    </source>
</evidence>
<dbReference type="GO" id="GO:0031965">
    <property type="term" value="C:nuclear membrane"/>
    <property type="evidence" value="ECO:0007669"/>
    <property type="project" value="UniProtKB-UniRule"/>
</dbReference>
<dbReference type="Proteomes" id="UP000244309">
    <property type="component" value="Unassembled WGS sequence"/>
</dbReference>
<gene>
    <name evidence="11" type="ORF">CXQ85_000864</name>
</gene>
<feature type="region of interest" description="Disordered" evidence="10">
    <location>
        <begin position="1"/>
        <end position="39"/>
    </location>
</feature>
<keyword evidence="3 9" id="KW-0813">Transport</keyword>